<evidence type="ECO:0000313" key="6">
    <source>
        <dbReference type="Proteomes" id="UP001273505"/>
    </source>
</evidence>
<dbReference type="InterPro" id="IPR006311">
    <property type="entry name" value="TAT_signal"/>
</dbReference>
<dbReference type="Pfam" id="PF01408">
    <property type="entry name" value="GFO_IDH_MocA"/>
    <property type="match status" value="1"/>
</dbReference>
<keyword evidence="6" id="KW-1185">Reference proteome</keyword>
<comment type="similarity">
    <text evidence="1">Belongs to the Gfo/Idh/MocA family.</text>
</comment>
<reference evidence="5 6" key="1">
    <citation type="submission" date="2023-11" db="EMBL/GenBank/DDBJ databases">
        <title>Gilvimarinus fulvus sp. nov., isolated from the surface of Kelp.</title>
        <authorList>
            <person name="Sun Y.Y."/>
            <person name="Gong Y."/>
            <person name="Du Z.J."/>
        </authorList>
    </citation>
    <scope>NUCLEOTIDE SEQUENCE [LARGE SCALE GENOMIC DNA]</scope>
    <source>
        <strain evidence="5 6">SDUM040013</strain>
    </source>
</reference>
<dbReference type="Pfam" id="PF22725">
    <property type="entry name" value="GFO_IDH_MocA_C3"/>
    <property type="match status" value="1"/>
</dbReference>
<comment type="caution">
    <text evidence="5">The sequence shown here is derived from an EMBL/GenBank/DDBJ whole genome shotgun (WGS) entry which is preliminary data.</text>
</comment>
<dbReference type="SUPFAM" id="SSF51735">
    <property type="entry name" value="NAD(P)-binding Rossmann-fold domains"/>
    <property type="match status" value="1"/>
</dbReference>
<dbReference type="PROSITE" id="PS51318">
    <property type="entry name" value="TAT"/>
    <property type="match status" value="1"/>
</dbReference>
<dbReference type="Gene3D" id="3.40.50.720">
    <property type="entry name" value="NAD(P)-binding Rossmann-like Domain"/>
    <property type="match status" value="1"/>
</dbReference>
<dbReference type="PRINTS" id="PR01775">
    <property type="entry name" value="GLFROXRDTASE"/>
</dbReference>
<accession>A0ABU4S0Q8</accession>
<proteinExistence type="inferred from homology"/>
<evidence type="ECO:0000259" key="4">
    <source>
        <dbReference type="Pfam" id="PF22725"/>
    </source>
</evidence>
<gene>
    <name evidence="5" type="ORF">SCD92_12000</name>
</gene>
<dbReference type="InterPro" id="IPR055170">
    <property type="entry name" value="GFO_IDH_MocA-like_dom"/>
</dbReference>
<evidence type="ECO:0000259" key="3">
    <source>
        <dbReference type="Pfam" id="PF01408"/>
    </source>
</evidence>
<name>A0ABU4S0Q8_9GAMM</name>
<feature type="domain" description="GFO/IDH/MocA-like oxidoreductase" evidence="4">
    <location>
        <begin position="183"/>
        <end position="288"/>
    </location>
</feature>
<evidence type="ECO:0000313" key="5">
    <source>
        <dbReference type="EMBL" id="MDX6850086.1"/>
    </source>
</evidence>
<dbReference type="SUPFAM" id="SSF55347">
    <property type="entry name" value="Glyceraldehyde-3-phosphate dehydrogenase-like, C-terminal domain"/>
    <property type="match status" value="1"/>
</dbReference>
<feature type="domain" description="Gfo/Idh/MocA-like oxidoreductase N-terminal" evidence="3">
    <location>
        <begin position="39"/>
        <end position="162"/>
    </location>
</feature>
<sequence length="365" mass="39779">MNINKSSRRQFIKRMGLGSAVLTGVSSSHLWAAPQRKLGVALVGLGYYSRDLLAPALQLTQHCELRGIVTGSPEKIPVWQKKYGIKDANVYNYDNMHTIANNPDIDVIYIVVPTGLHLKYSVIAANAGKHVWCEKPMAMDATECQTIIDTCRKNKVKLSIGYRMQHEPNTQTVIQYAKSLPYGDIGSVTSTAAYAGNGAAADYWRMQAAMGGGALYDMGVYAINGARYATGMEPVAVTAKRDFSHPKFNEVDNTTTLTLEFPGEVIAKCRTSVVESGNVLRVDCADGWYQLSPMQAYNNVTGTTSDGKTLDKFIANQQAAQMDNDALAILNNSQVIVPGEDGKRDIEIVQAAIESSAKNQRVTLT</sequence>
<dbReference type="Proteomes" id="UP001273505">
    <property type="component" value="Unassembled WGS sequence"/>
</dbReference>
<protein>
    <submittedName>
        <fullName evidence="5">Gfo/Idh/MocA family oxidoreductase</fullName>
    </submittedName>
</protein>
<evidence type="ECO:0000256" key="1">
    <source>
        <dbReference type="ARBA" id="ARBA00010928"/>
    </source>
</evidence>
<dbReference type="InterPro" id="IPR000683">
    <property type="entry name" value="Gfo/Idh/MocA-like_OxRdtase_N"/>
</dbReference>
<dbReference type="InterPro" id="IPR050984">
    <property type="entry name" value="Gfo/Idh/MocA_domain"/>
</dbReference>
<dbReference type="PANTHER" id="PTHR22604">
    <property type="entry name" value="OXIDOREDUCTASES"/>
    <property type="match status" value="1"/>
</dbReference>
<dbReference type="InterPro" id="IPR036291">
    <property type="entry name" value="NAD(P)-bd_dom_sf"/>
</dbReference>
<evidence type="ECO:0000256" key="2">
    <source>
        <dbReference type="ARBA" id="ARBA00023002"/>
    </source>
</evidence>
<dbReference type="RefSeq" id="WP_302720791.1">
    <property type="nucleotide sequence ID" value="NZ_JAULRU010000215.1"/>
</dbReference>
<organism evidence="5 6">
    <name type="scientific">Gilvimarinus gilvus</name>
    <dbReference type="NCBI Taxonomy" id="3058038"/>
    <lineage>
        <taxon>Bacteria</taxon>
        <taxon>Pseudomonadati</taxon>
        <taxon>Pseudomonadota</taxon>
        <taxon>Gammaproteobacteria</taxon>
        <taxon>Cellvibrionales</taxon>
        <taxon>Cellvibrionaceae</taxon>
        <taxon>Gilvimarinus</taxon>
    </lineage>
</organism>
<dbReference type="PANTHER" id="PTHR22604:SF105">
    <property type="entry name" value="TRANS-1,2-DIHYDROBENZENE-1,2-DIOL DEHYDROGENASE"/>
    <property type="match status" value="1"/>
</dbReference>
<dbReference type="Gene3D" id="3.30.360.10">
    <property type="entry name" value="Dihydrodipicolinate Reductase, domain 2"/>
    <property type="match status" value="1"/>
</dbReference>
<dbReference type="InterPro" id="IPR008354">
    <property type="entry name" value="Glc-Fru_OxRdtase_bac"/>
</dbReference>
<dbReference type="EMBL" id="JAXAFO010000019">
    <property type="protein sequence ID" value="MDX6850086.1"/>
    <property type="molecule type" value="Genomic_DNA"/>
</dbReference>
<keyword evidence="2" id="KW-0560">Oxidoreductase</keyword>